<evidence type="ECO:0000256" key="6">
    <source>
        <dbReference type="ARBA" id="ARBA00023157"/>
    </source>
</evidence>
<dbReference type="Pfam" id="PF05184">
    <property type="entry name" value="SapB_1"/>
    <property type="match status" value="1"/>
</dbReference>
<dbReference type="InterPro" id="IPR007856">
    <property type="entry name" value="SapB_1"/>
</dbReference>
<keyword evidence="13" id="KW-1185">Reference proteome</keyword>
<feature type="domain" description="Saposin B-type" evidence="10">
    <location>
        <begin position="322"/>
        <end position="362"/>
    </location>
</feature>
<dbReference type="PROSITE" id="PS00141">
    <property type="entry name" value="ASP_PROTEASE"/>
    <property type="match status" value="2"/>
</dbReference>
<evidence type="ECO:0000256" key="4">
    <source>
        <dbReference type="ARBA" id="ARBA00022801"/>
    </source>
</evidence>
<dbReference type="Proteomes" id="UP001497444">
    <property type="component" value="Chromosome 10"/>
</dbReference>
<evidence type="ECO:0008006" key="14">
    <source>
        <dbReference type="Google" id="ProtNLM"/>
    </source>
</evidence>
<dbReference type="InterPro" id="IPR033121">
    <property type="entry name" value="PEPTIDASE_A1"/>
</dbReference>
<feature type="domain" description="Peptidase A1" evidence="11">
    <location>
        <begin position="91"/>
        <end position="514"/>
    </location>
</feature>
<protein>
    <recommendedName>
        <fullName evidence="14">Aspartic proteinase</fullName>
    </recommendedName>
</protein>
<sequence>MGSFRSFVLSGLLLFVVFFVLYASAGCEGGGGGGGGGERRVTLKRNYVTLQGLRASRARTIERAVRLGAGESLRGVSEDDVALNNYMDAQYYGEIGIGSPKQLFTVVFDTGSSNLWVPSSKCYLSLACFFHHKYKSSKSSTYKENGTAFAIKYGSGSMEGFLSQDDVTLGDLTVKGQTFAEATKEPGLAFVVAKFDGILGLGFKEISVNRVTPVWYNMLDQGLVKEPVFSFWLNRNATDKEHGGELVFGGVDPKHFVGEHVYTPVTRKGYWQFKMGDVLIGGQSSGFCKGGCAAIADSGTSLLAGPTGIVAEINLAIGAKGVVSNECKMVVDQYGDQIIELLLEQMNPIKVCSQIGLCQSDSNKKSEPGIASVLDKDASVSGGMERDDPGCRVCQMAVVWAQNQLRQNRTREQIDSYLNQLCERLPSPNGESLVDCDSLSSMPTVSFTIADKIFDLTPEDYVLKVGEGPDAQCISGFLGLDIPPPAGPLWILGDIFMGAYHTVFDFGNTQVGFARAA</sequence>
<evidence type="ECO:0000256" key="8">
    <source>
        <dbReference type="RuleBase" id="RU000454"/>
    </source>
</evidence>
<dbReference type="Gene3D" id="1.10.225.10">
    <property type="entry name" value="Saposin-like"/>
    <property type="match status" value="1"/>
</dbReference>
<feature type="signal peptide" evidence="9">
    <location>
        <begin position="1"/>
        <end position="25"/>
    </location>
</feature>
<dbReference type="InterPro" id="IPR008138">
    <property type="entry name" value="SapB_2"/>
</dbReference>
<dbReference type="InterPro" id="IPR008139">
    <property type="entry name" value="SaposinB_dom"/>
</dbReference>
<proteinExistence type="inferred from homology"/>
<keyword evidence="9" id="KW-0732">Signal</keyword>
<organism evidence="12 13">
    <name type="scientific">Sphagnum jensenii</name>
    <dbReference type="NCBI Taxonomy" id="128206"/>
    <lineage>
        <taxon>Eukaryota</taxon>
        <taxon>Viridiplantae</taxon>
        <taxon>Streptophyta</taxon>
        <taxon>Embryophyta</taxon>
        <taxon>Bryophyta</taxon>
        <taxon>Sphagnophytina</taxon>
        <taxon>Sphagnopsida</taxon>
        <taxon>Sphagnales</taxon>
        <taxon>Sphagnaceae</taxon>
        <taxon>Sphagnum</taxon>
    </lineage>
</organism>
<dbReference type="InterPro" id="IPR011001">
    <property type="entry name" value="Saposin-like"/>
</dbReference>
<dbReference type="SMART" id="SM00741">
    <property type="entry name" value="SapB"/>
    <property type="match status" value="2"/>
</dbReference>
<keyword evidence="4 8" id="KW-0378">Hydrolase</keyword>
<dbReference type="PRINTS" id="PR00792">
    <property type="entry name" value="PEPSIN"/>
</dbReference>
<dbReference type="CDD" id="cd06098">
    <property type="entry name" value="phytepsin"/>
    <property type="match status" value="1"/>
</dbReference>
<dbReference type="Pfam" id="PF00026">
    <property type="entry name" value="Asp"/>
    <property type="match status" value="1"/>
</dbReference>
<dbReference type="PANTHER" id="PTHR47966">
    <property type="entry name" value="BETA-SITE APP-CLEAVING ENZYME, ISOFORM A-RELATED"/>
    <property type="match status" value="1"/>
</dbReference>
<dbReference type="PROSITE" id="PS51767">
    <property type="entry name" value="PEPTIDASE_A1"/>
    <property type="match status" value="1"/>
</dbReference>
<dbReference type="Gene3D" id="2.40.70.10">
    <property type="entry name" value="Acid Proteases"/>
    <property type="match status" value="2"/>
</dbReference>
<keyword evidence="2 8" id="KW-0645">Protease</keyword>
<dbReference type="SUPFAM" id="SSF47862">
    <property type="entry name" value="Saposin"/>
    <property type="match status" value="1"/>
</dbReference>
<dbReference type="InterPro" id="IPR001969">
    <property type="entry name" value="Aspartic_peptidase_AS"/>
</dbReference>
<keyword evidence="6" id="KW-1015">Disulfide bond</keyword>
<dbReference type="Pfam" id="PF03489">
    <property type="entry name" value="SapB_2"/>
    <property type="match status" value="1"/>
</dbReference>
<evidence type="ECO:0000256" key="7">
    <source>
        <dbReference type="ARBA" id="ARBA00023180"/>
    </source>
</evidence>
<evidence type="ECO:0000256" key="1">
    <source>
        <dbReference type="ARBA" id="ARBA00007447"/>
    </source>
</evidence>
<dbReference type="InterPro" id="IPR033869">
    <property type="entry name" value="Phytepsin"/>
</dbReference>
<name>A0ABP0VR71_9BRYO</name>
<dbReference type="InterPro" id="IPR001461">
    <property type="entry name" value="Aspartic_peptidase_A1"/>
</dbReference>
<dbReference type="EMBL" id="OZ020105">
    <property type="protein sequence ID" value="CAK9256969.1"/>
    <property type="molecule type" value="Genomic_DNA"/>
</dbReference>
<dbReference type="SUPFAM" id="SSF50630">
    <property type="entry name" value="Acid proteases"/>
    <property type="match status" value="1"/>
</dbReference>
<evidence type="ECO:0000259" key="11">
    <source>
        <dbReference type="PROSITE" id="PS51767"/>
    </source>
</evidence>
<evidence type="ECO:0000313" key="12">
    <source>
        <dbReference type="EMBL" id="CAK9256969.1"/>
    </source>
</evidence>
<dbReference type="InterPro" id="IPR021109">
    <property type="entry name" value="Peptidase_aspartic_dom_sf"/>
</dbReference>
<keyword evidence="5" id="KW-0865">Zymogen</keyword>
<gene>
    <name evidence="12" type="ORF">CSSPJE1EN1_LOCUS2447</name>
</gene>
<keyword evidence="7" id="KW-0325">Glycoprotein</keyword>
<evidence type="ECO:0000256" key="5">
    <source>
        <dbReference type="ARBA" id="ARBA00023145"/>
    </source>
</evidence>
<evidence type="ECO:0000313" key="13">
    <source>
        <dbReference type="Proteomes" id="UP001497444"/>
    </source>
</evidence>
<dbReference type="PROSITE" id="PS50015">
    <property type="entry name" value="SAP_B"/>
    <property type="match status" value="2"/>
</dbReference>
<evidence type="ECO:0000256" key="9">
    <source>
        <dbReference type="SAM" id="SignalP"/>
    </source>
</evidence>
<comment type="similarity">
    <text evidence="1 8">Belongs to the peptidase A1 family.</text>
</comment>
<accession>A0ABP0VR71</accession>
<evidence type="ECO:0000259" key="10">
    <source>
        <dbReference type="PROSITE" id="PS50015"/>
    </source>
</evidence>
<keyword evidence="3 8" id="KW-0064">Aspartyl protease</keyword>
<feature type="domain" description="Saposin B-type" evidence="10">
    <location>
        <begin position="387"/>
        <end position="428"/>
    </location>
</feature>
<evidence type="ECO:0000256" key="2">
    <source>
        <dbReference type="ARBA" id="ARBA00022670"/>
    </source>
</evidence>
<feature type="chain" id="PRO_5046610473" description="Aspartic proteinase" evidence="9">
    <location>
        <begin position="26"/>
        <end position="517"/>
    </location>
</feature>
<reference evidence="12" key="1">
    <citation type="submission" date="2024-02" db="EMBL/GenBank/DDBJ databases">
        <authorList>
            <consortium name="ELIXIR-Norway"/>
            <consortium name="Elixir Norway"/>
        </authorList>
    </citation>
    <scope>NUCLEOTIDE SEQUENCE</scope>
</reference>
<dbReference type="PROSITE" id="PS51257">
    <property type="entry name" value="PROKAR_LIPOPROTEIN"/>
    <property type="match status" value="1"/>
</dbReference>
<evidence type="ECO:0000256" key="3">
    <source>
        <dbReference type="ARBA" id="ARBA00022750"/>
    </source>
</evidence>
<dbReference type="PANTHER" id="PTHR47966:SF51">
    <property type="entry name" value="BETA-SITE APP-CLEAVING ENZYME, ISOFORM A-RELATED"/>
    <property type="match status" value="1"/>
</dbReference>